<evidence type="ECO:0000313" key="7">
    <source>
        <dbReference type="Proteomes" id="UP001295794"/>
    </source>
</evidence>
<dbReference type="PROSITE" id="PS50118">
    <property type="entry name" value="HMG_BOX_2"/>
    <property type="match status" value="1"/>
</dbReference>
<keyword evidence="2" id="KW-0804">Transcription</keyword>
<keyword evidence="7" id="KW-1185">Reference proteome</keyword>
<dbReference type="GO" id="GO:0030154">
    <property type="term" value="P:cell differentiation"/>
    <property type="evidence" value="ECO:0007669"/>
    <property type="project" value="TreeGrafter"/>
</dbReference>
<evidence type="ECO:0000256" key="1">
    <source>
        <dbReference type="ARBA" id="ARBA00023125"/>
    </source>
</evidence>
<feature type="region of interest" description="Disordered" evidence="4">
    <location>
        <begin position="133"/>
        <end position="174"/>
    </location>
</feature>
<keyword evidence="1 3" id="KW-0238">DNA-binding</keyword>
<feature type="domain" description="HMG box" evidence="5">
    <location>
        <begin position="14"/>
        <end position="80"/>
    </location>
</feature>
<dbReference type="SMART" id="SM00398">
    <property type="entry name" value="HMG"/>
    <property type="match status" value="1"/>
</dbReference>
<keyword evidence="3" id="KW-0539">Nucleus</keyword>
<dbReference type="GO" id="GO:0005634">
    <property type="term" value="C:nucleus"/>
    <property type="evidence" value="ECO:0007669"/>
    <property type="project" value="UniProtKB-UniRule"/>
</dbReference>
<name>A0AAD2K136_9AGAR</name>
<dbReference type="GO" id="GO:0000978">
    <property type="term" value="F:RNA polymerase II cis-regulatory region sequence-specific DNA binding"/>
    <property type="evidence" value="ECO:0007669"/>
    <property type="project" value="TreeGrafter"/>
</dbReference>
<dbReference type="Proteomes" id="UP001295794">
    <property type="component" value="Unassembled WGS sequence"/>
</dbReference>
<organism evidence="6 7">
    <name type="scientific">Mycena citricolor</name>
    <dbReference type="NCBI Taxonomy" id="2018698"/>
    <lineage>
        <taxon>Eukaryota</taxon>
        <taxon>Fungi</taxon>
        <taxon>Dikarya</taxon>
        <taxon>Basidiomycota</taxon>
        <taxon>Agaricomycotina</taxon>
        <taxon>Agaricomycetes</taxon>
        <taxon>Agaricomycetidae</taxon>
        <taxon>Agaricales</taxon>
        <taxon>Marasmiineae</taxon>
        <taxon>Mycenaceae</taxon>
        <taxon>Mycena</taxon>
    </lineage>
</organism>
<evidence type="ECO:0000256" key="4">
    <source>
        <dbReference type="SAM" id="MobiDB-lite"/>
    </source>
</evidence>
<dbReference type="PANTHER" id="PTHR10270">
    <property type="entry name" value="SOX TRANSCRIPTION FACTOR"/>
    <property type="match status" value="1"/>
</dbReference>
<feature type="region of interest" description="Disordered" evidence="4">
    <location>
        <begin position="76"/>
        <end position="113"/>
    </location>
</feature>
<dbReference type="SUPFAM" id="SSF47095">
    <property type="entry name" value="HMG-box"/>
    <property type="match status" value="1"/>
</dbReference>
<reference evidence="6" key="1">
    <citation type="submission" date="2023-11" db="EMBL/GenBank/DDBJ databases">
        <authorList>
            <person name="De Vega J J."/>
            <person name="De Vega J J."/>
        </authorList>
    </citation>
    <scope>NUCLEOTIDE SEQUENCE</scope>
</reference>
<protein>
    <recommendedName>
        <fullName evidence="5">HMG box domain-containing protein</fullName>
    </recommendedName>
</protein>
<evidence type="ECO:0000256" key="3">
    <source>
        <dbReference type="PROSITE-ProRule" id="PRU00267"/>
    </source>
</evidence>
<dbReference type="PANTHER" id="PTHR10270:SF161">
    <property type="entry name" value="SEX-DETERMINING REGION Y PROTEIN"/>
    <property type="match status" value="1"/>
</dbReference>
<evidence type="ECO:0000256" key="2">
    <source>
        <dbReference type="ARBA" id="ARBA00023163"/>
    </source>
</evidence>
<dbReference type="InterPro" id="IPR036910">
    <property type="entry name" value="HMG_box_dom_sf"/>
</dbReference>
<dbReference type="CDD" id="cd01389">
    <property type="entry name" value="HMG-box_ROX1-like"/>
    <property type="match status" value="1"/>
</dbReference>
<proteinExistence type="predicted"/>
<accession>A0AAD2K136</accession>
<dbReference type="InterPro" id="IPR009071">
    <property type="entry name" value="HMG_box_dom"/>
</dbReference>
<dbReference type="InterPro" id="IPR050140">
    <property type="entry name" value="SRY-related_HMG-box_TF-like"/>
</dbReference>
<dbReference type="Gene3D" id="1.10.30.10">
    <property type="entry name" value="High mobility group box domain"/>
    <property type="match status" value="1"/>
</dbReference>
<dbReference type="Pfam" id="PF00505">
    <property type="entry name" value="HMG_box"/>
    <property type="match status" value="1"/>
</dbReference>
<feature type="DNA-binding region" description="HMG box" evidence="3">
    <location>
        <begin position="14"/>
        <end position="80"/>
    </location>
</feature>
<evidence type="ECO:0000259" key="5">
    <source>
        <dbReference type="PROSITE" id="PS50118"/>
    </source>
</evidence>
<dbReference type="AlphaFoldDB" id="A0AAD2K136"/>
<sequence>MLTSALNMSMSKPIPRPSNAFMLFRSHFSKHCAPPSAGQPQISALAGQAWRNLDAADKAVWHARAAETKAKHAETYPGYRYDPRRRRSSKAKISPLNGPSMSAPVSAPAQDSVTEDKEWEVFWDDMNAAFDDMLETARGGSSQCARPGPEGTDRAHSGHYPSRLPTERHRHAPY</sequence>
<gene>
    <name evidence="6" type="ORF">MYCIT1_LOCUS17721</name>
</gene>
<evidence type="ECO:0000313" key="6">
    <source>
        <dbReference type="EMBL" id="CAK5272156.1"/>
    </source>
</evidence>
<dbReference type="GO" id="GO:0001228">
    <property type="term" value="F:DNA-binding transcription activator activity, RNA polymerase II-specific"/>
    <property type="evidence" value="ECO:0007669"/>
    <property type="project" value="TreeGrafter"/>
</dbReference>
<comment type="caution">
    <text evidence="6">The sequence shown here is derived from an EMBL/GenBank/DDBJ whole genome shotgun (WGS) entry which is preliminary data.</text>
</comment>
<dbReference type="GO" id="GO:0000122">
    <property type="term" value="P:negative regulation of transcription by RNA polymerase II"/>
    <property type="evidence" value="ECO:0007669"/>
    <property type="project" value="TreeGrafter"/>
</dbReference>
<dbReference type="EMBL" id="CAVNYO010000181">
    <property type="protein sequence ID" value="CAK5272156.1"/>
    <property type="molecule type" value="Genomic_DNA"/>
</dbReference>